<organism evidence="1 2">
    <name type="scientific">Virgisporangium aliadipatigenens</name>
    <dbReference type="NCBI Taxonomy" id="741659"/>
    <lineage>
        <taxon>Bacteria</taxon>
        <taxon>Bacillati</taxon>
        <taxon>Actinomycetota</taxon>
        <taxon>Actinomycetes</taxon>
        <taxon>Micromonosporales</taxon>
        <taxon>Micromonosporaceae</taxon>
        <taxon>Virgisporangium</taxon>
    </lineage>
</organism>
<gene>
    <name evidence="1" type="ORF">Val02_31500</name>
</gene>
<reference evidence="1" key="1">
    <citation type="submission" date="2021-01" db="EMBL/GenBank/DDBJ databases">
        <title>Whole genome shotgun sequence of Virgisporangium aliadipatigenens NBRC 105644.</title>
        <authorList>
            <person name="Komaki H."/>
            <person name="Tamura T."/>
        </authorList>
    </citation>
    <scope>NUCLEOTIDE SEQUENCE</scope>
    <source>
        <strain evidence="1">NBRC 105644</strain>
    </source>
</reference>
<proteinExistence type="predicted"/>
<dbReference type="InterPro" id="IPR009100">
    <property type="entry name" value="AcylCoA_DH/oxidase_NM_dom_sf"/>
</dbReference>
<evidence type="ECO:0000313" key="2">
    <source>
        <dbReference type="Proteomes" id="UP000619260"/>
    </source>
</evidence>
<dbReference type="RefSeq" id="WP_203899776.1">
    <property type="nucleotide sequence ID" value="NZ_BOPF01000009.1"/>
</dbReference>
<accession>A0A8J3YJ45</accession>
<dbReference type="InterPro" id="IPR046373">
    <property type="entry name" value="Acyl-CoA_Oxase/DH_mid-dom_sf"/>
</dbReference>
<dbReference type="AlphaFoldDB" id="A0A8J3YJ45"/>
<evidence type="ECO:0008006" key="3">
    <source>
        <dbReference type="Google" id="ProtNLM"/>
    </source>
</evidence>
<dbReference type="Gene3D" id="2.40.110.10">
    <property type="entry name" value="Butyryl-CoA Dehydrogenase, subunit A, domain 2"/>
    <property type="match status" value="1"/>
</dbReference>
<name>A0A8J3YJ45_9ACTN</name>
<keyword evidence="2" id="KW-1185">Reference proteome</keyword>
<dbReference type="GO" id="GO:0016627">
    <property type="term" value="F:oxidoreductase activity, acting on the CH-CH group of donors"/>
    <property type="evidence" value="ECO:0007669"/>
    <property type="project" value="InterPro"/>
</dbReference>
<comment type="caution">
    <text evidence="1">The sequence shown here is derived from an EMBL/GenBank/DDBJ whole genome shotgun (WGS) entry which is preliminary data.</text>
</comment>
<dbReference type="EMBL" id="BOPF01000009">
    <property type="protein sequence ID" value="GIJ46264.1"/>
    <property type="molecule type" value="Genomic_DNA"/>
</dbReference>
<dbReference type="SUPFAM" id="SSF56645">
    <property type="entry name" value="Acyl-CoA dehydrogenase NM domain-like"/>
    <property type="match status" value="1"/>
</dbReference>
<evidence type="ECO:0000313" key="1">
    <source>
        <dbReference type="EMBL" id="GIJ46264.1"/>
    </source>
</evidence>
<protein>
    <recommendedName>
        <fullName evidence="3">Acyl-CoA dehydrogenase</fullName>
    </recommendedName>
</protein>
<sequence length="313" mass="32573">MDLLSRAAAIADDVLFPAGPAPEHFDLLAREGFYGAAGVLDLPGLAAVLRALAGGCLTTAFVWLQHHSAVRAVADDPVLRERWYGPLTRGERRAGIALAGLRPGVAPLRVRAVPAGFALDGRVPWVTGWGFVDVLYVGALADDGTVHFLLVDTDGLPVTPLDLLAVPASNTVEVVFDGVRVPAERLTGTVSYVDWAREEATGSALNGFLALGVADRCGRLMGAETFDREVESVAADLLSADGPGVPAARAAASELALRAAAALMVHAGSRAALADSVASRLAREAMFLLVFASRPLIRAALLTRLAGNATRAT</sequence>
<dbReference type="Proteomes" id="UP000619260">
    <property type="component" value="Unassembled WGS sequence"/>
</dbReference>